<accession>A4U1D7</accession>
<organism evidence="1">
    <name type="scientific">Magnetospirillum gryphiswaldense</name>
    <dbReference type="NCBI Taxonomy" id="55518"/>
    <lineage>
        <taxon>Bacteria</taxon>
        <taxon>Pseudomonadati</taxon>
        <taxon>Pseudomonadota</taxon>
        <taxon>Alphaproteobacteria</taxon>
        <taxon>Rhodospirillales</taxon>
        <taxon>Rhodospirillaceae</taxon>
        <taxon>Magnetospirillum</taxon>
    </lineage>
</organism>
<protein>
    <submittedName>
        <fullName evidence="1">Uncharacterized protein</fullName>
    </submittedName>
</protein>
<dbReference type="EMBL" id="CU459003">
    <property type="protein sequence ID" value="CAM76694.1"/>
    <property type="molecule type" value="Genomic_DNA"/>
</dbReference>
<name>A4U1D7_9PROT</name>
<gene>
    <name evidence="1" type="ORF">MGR_3046</name>
</gene>
<reference evidence="1" key="1">
    <citation type="journal article" date="2007" name="J. Bacteriol.">
        <title>Comparative genome analysis of four magnetotactic bacteria reveals a complex set of group-specific genes implicated in magnetosome biomineralization and function.</title>
        <authorList>
            <person name="Richter M."/>
            <person name="Kube M."/>
            <person name="Bazylinski D.A."/>
            <person name="Lombardot T."/>
            <person name="Gloeckner F.O."/>
            <person name="Reinhardt R."/>
            <person name="Schueler D."/>
        </authorList>
    </citation>
    <scope>NUCLEOTIDE SEQUENCE</scope>
    <source>
        <strain evidence="1">MSR-1</strain>
    </source>
</reference>
<sequence>MKEASSNNYGNGFHQMRMGVNQSRCNLGVLCHSDHGKGVPRRP</sequence>
<evidence type="ECO:0000313" key="1">
    <source>
        <dbReference type="EMBL" id="CAM76694.1"/>
    </source>
</evidence>
<dbReference type="AlphaFoldDB" id="A4U1D7"/>
<proteinExistence type="predicted"/>